<dbReference type="InterPro" id="IPR050807">
    <property type="entry name" value="TransReg_Diox_bact_type"/>
</dbReference>
<reference evidence="3 4" key="1">
    <citation type="submission" date="2018-03" db="EMBL/GenBank/DDBJ databases">
        <title>Genomic Encyclopedia of Archaeal and Bacterial Type Strains, Phase II (KMG-II): from individual species to whole genera.</title>
        <authorList>
            <person name="Goeker M."/>
        </authorList>
    </citation>
    <scope>NUCLEOTIDE SEQUENCE [LARGE SCALE GENOMIC DNA]</scope>
    <source>
        <strain evidence="3 4">DSM 45211</strain>
    </source>
</reference>
<dbReference type="InterPro" id="IPR001387">
    <property type="entry name" value="Cro/C1-type_HTH"/>
</dbReference>
<feature type="domain" description="HTH cro/C1-type" evidence="2">
    <location>
        <begin position="26"/>
        <end position="80"/>
    </location>
</feature>
<evidence type="ECO:0000313" key="4">
    <source>
        <dbReference type="Proteomes" id="UP000243528"/>
    </source>
</evidence>
<dbReference type="PANTHER" id="PTHR46797:SF1">
    <property type="entry name" value="METHYLPHOSPHONATE SYNTHASE"/>
    <property type="match status" value="1"/>
</dbReference>
<dbReference type="GO" id="GO:0003700">
    <property type="term" value="F:DNA-binding transcription factor activity"/>
    <property type="evidence" value="ECO:0007669"/>
    <property type="project" value="TreeGrafter"/>
</dbReference>
<comment type="caution">
    <text evidence="3">The sequence shown here is derived from an EMBL/GenBank/DDBJ whole genome shotgun (WGS) entry which is preliminary data.</text>
</comment>
<keyword evidence="1" id="KW-0238">DNA-binding</keyword>
<name>A0A2P8EBG3_9ACTN</name>
<organism evidence="3 4">
    <name type="scientific">Haloactinopolyspora alba</name>
    <dbReference type="NCBI Taxonomy" id="648780"/>
    <lineage>
        <taxon>Bacteria</taxon>
        <taxon>Bacillati</taxon>
        <taxon>Actinomycetota</taxon>
        <taxon>Actinomycetes</taxon>
        <taxon>Jiangellales</taxon>
        <taxon>Jiangellaceae</taxon>
        <taxon>Haloactinopolyspora</taxon>
    </lineage>
</organism>
<gene>
    <name evidence="3" type="ORF">CLV30_102204</name>
</gene>
<dbReference type="EMBL" id="PYGE01000002">
    <property type="protein sequence ID" value="PSL06815.1"/>
    <property type="molecule type" value="Genomic_DNA"/>
</dbReference>
<accession>A0A2P8EBG3</accession>
<dbReference type="PANTHER" id="PTHR46797">
    <property type="entry name" value="HTH-TYPE TRANSCRIPTIONAL REGULATOR"/>
    <property type="match status" value="1"/>
</dbReference>
<dbReference type="SUPFAM" id="SSF51182">
    <property type="entry name" value="RmlC-like cupins"/>
    <property type="match status" value="1"/>
</dbReference>
<dbReference type="CDD" id="cd02209">
    <property type="entry name" value="cupin_XRE_C"/>
    <property type="match status" value="1"/>
</dbReference>
<dbReference type="InterPro" id="IPR013096">
    <property type="entry name" value="Cupin_2"/>
</dbReference>
<dbReference type="GO" id="GO:0005829">
    <property type="term" value="C:cytosol"/>
    <property type="evidence" value="ECO:0007669"/>
    <property type="project" value="TreeGrafter"/>
</dbReference>
<evidence type="ECO:0000256" key="1">
    <source>
        <dbReference type="ARBA" id="ARBA00023125"/>
    </source>
</evidence>
<dbReference type="SMART" id="SM00530">
    <property type="entry name" value="HTH_XRE"/>
    <property type="match status" value="1"/>
</dbReference>
<evidence type="ECO:0000313" key="3">
    <source>
        <dbReference type="EMBL" id="PSL06815.1"/>
    </source>
</evidence>
<sequence>MHCVVHYDALMEADTDTLAALIGARVRHERTSVGWTLDQLAEHAGVSRRMVVNVEQGATNPSIGTLLRLGDALGVGLPALVEPPAHDRASVTRTGEGAVLWRGASGGRGVLVAGTEPPDVVELWTWTLAPGEHHASEAHSAGTKELLHVIEGTLTVTVADDTFTLGPDDALTFAGDEPHSYANPGEEPARFSLTVHEPGVGAGHRTGNTHA</sequence>
<dbReference type="InterPro" id="IPR014710">
    <property type="entry name" value="RmlC-like_jellyroll"/>
</dbReference>
<proteinExistence type="predicted"/>
<dbReference type="Proteomes" id="UP000243528">
    <property type="component" value="Unassembled WGS sequence"/>
</dbReference>
<dbReference type="InterPro" id="IPR011051">
    <property type="entry name" value="RmlC_Cupin_sf"/>
</dbReference>
<keyword evidence="4" id="KW-1185">Reference proteome</keyword>
<dbReference type="Pfam" id="PF07883">
    <property type="entry name" value="Cupin_2"/>
    <property type="match status" value="1"/>
</dbReference>
<protein>
    <submittedName>
        <fullName evidence="3">XRE family transcriptional regulator</fullName>
    </submittedName>
</protein>
<dbReference type="Pfam" id="PF13560">
    <property type="entry name" value="HTH_31"/>
    <property type="match status" value="1"/>
</dbReference>
<dbReference type="Gene3D" id="2.60.120.10">
    <property type="entry name" value="Jelly Rolls"/>
    <property type="match status" value="1"/>
</dbReference>
<dbReference type="GO" id="GO:0003677">
    <property type="term" value="F:DNA binding"/>
    <property type="evidence" value="ECO:0007669"/>
    <property type="project" value="UniProtKB-KW"/>
</dbReference>
<dbReference type="CDD" id="cd00093">
    <property type="entry name" value="HTH_XRE"/>
    <property type="match status" value="1"/>
</dbReference>
<dbReference type="PROSITE" id="PS50943">
    <property type="entry name" value="HTH_CROC1"/>
    <property type="match status" value="1"/>
</dbReference>
<evidence type="ECO:0000259" key="2">
    <source>
        <dbReference type="PROSITE" id="PS50943"/>
    </source>
</evidence>
<dbReference type="SUPFAM" id="SSF47413">
    <property type="entry name" value="lambda repressor-like DNA-binding domains"/>
    <property type="match status" value="1"/>
</dbReference>
<dbReference type="AlphaFoldDB" id="A0A2P8EBG3"/>
<dbReference type="Gene3D" id="1.10.260.40">
    <property type="entry name" value="lambda repressor-like DNA-binding domains"/>
    <property type="match status" value="1"/>
</dbReference>
<dbReference type="InterPro" id="IPR010982">
    <property type="entry name" value="Lambda_DNA-bd_dom_sf"/>
</dbReference>